<keyword evidence="2" id="KW-1185">Reference proteome</keyword>
<name>A0A2R4W126_THEAF</name>
<sequence length="52" mass="6078">MKRSIYMDYAATTFVRQGVLDEMMLYFKENFANPSSLYSFSEINKSAIKLAR</sequence>
<dbReference type="Proteomes" id="UP000244792">
    <property type="component" value="Chromosome"/>
</dbReference>
<organism evidence="1 2">
    <name type="scientific">Thermodesulfobium acidiphilum</name>
    <dbReference type="NCBI Taxonomy" id="1794699"/>
    <lineage>
        <taxon>Bacteria</taxon>
        <taxon>Pseudomonadati</taxon>
        <taxon>Thermodesulfobiota</taxon>
        <taxon>Thermodesulfobiia</taxon>
        <taxon>Thermodesulfobiales</taxon>
        <taxon>Thermodesulfobiaceae</taxon>
        <taxon>Thermodesulfobium</taxon>
    </lineage>
</organism>
<dbReference type="InterPro" id="IPR015424">
    <property type="entry name" value="PyrdxlP-dep_Trfase"/>
</dbReference>
<dbReference type="Gene3D" id="1.10.260.50">
    <property type="match status" value="1"/>
</dbReference>
<accession>A0A2R4W126</accession>
<gene>
    <name evidence="1" type="ORF">TDSAC_1083</name>
</gene>
<evidence type="ECO:0000313" key="2">
    <source>
        <dbReference type="Proteomes" id="UP000244792"/>
    </source>
</evidence>
<protein>
    <submittedName>
        <fullName evidence="1">Cysteine desulfurase</fullName>
    </submittedName>
</protein>
<evidence type="ECO:0000313" key="1">
    <source>
        <dbReference type="EMBL" id="AWB10432.1"/>
    </source>
</evidence>
<dbReference type="InterPro" id="IPR015422">
    <property type="entry name" value="PyrdxlP-dep_Trfase_small"/>
</dbReference>
<dbReference type="Gene3D" id="3.90.1150.10">
    <property type="entry name" value="Aspartate Aminotransferase, domain 1"/>
    <property type="match status" value="1"/>
</dbReference>
<dbReference type="KEGG" id="taci:TDSAC_1083"/>
<dbReference type="SUPFAM" id="SSF53383">
    <property type="entry name" value="PLP-dependent transferases"/>
    <property type="match status" value="1"/>
</dbReference>
<dbReference type="AlphaFoldDB" id="A0A2R4W126"/>
<proteinExistence type="predicted"/>
<dbReference type="EMBL" id="CP020921">
    <property type="protein sequence ID" value="AWB10432.1"/>
    <property type="molecule type" value="Genomic_DNA"/>
</dbReference>
<reference evidence="1 2" key="1">
    <citation type="submission" date="2017-04" db="EMBL/GenBank/DDBJ databases">
        <title>Genomic insights into metabolism of Thermodesulfobium acidiphilum.</title>
        <authorList>
            <person name="Toshchakov S.V."/>
            <person name="Frolov E.N."/>
            <person name="Kublanov I.V."/>
            <person name="Samarov N.I."/>
            <person name="Novikov A."/>
            <person name="Lebedinsky A.V."/>
            <person name="Bonch-Osmolovskaya E.A."/>
            <person name="Chernyh N.A."/>
        </authorList>
    </citation>
    <scope>NUCLEOTIDE SEQUENCE [LARGE SCALE GENOMIC DNA]</scope>
    <source>
        <strain evidence="1 2">3127-1</strain>
    </source>
</reference>